<dbReference type="Proteomes" id="UP000039865">
    <property type="component" value="Unassembled WGS sequence"/>
</dbReference>
<dbReference type="PANTHER" id="PTHR24125:SF5">
    <property type="entry name" value="ANKYRIN REPEAT PROTEIN"/>
    <property type="match status" value="1"/>
</dbReference>
<feature type="compositionally biased region" description="Polar residues" evidence="2">
    <location>
        <begin position="29"/>
        <end position="47"/>
    </location>
</feature>
<feature type="compositionally biased region" description="Polar residues" evidence="2">
    <location>
        <begin position="1239"/>
        <end position="1252"/>
    </location>
</feature>
<dbReference type="InterPro" id="IPR052457">
    <property type="entry name" value="Ankyrin-DD_containing_protein"/>
</dbReference>
<feature type="compositionally biased region" description="Polar residues" evidence="2">
    <location>
        <begin position="234"/>
        <end position="249"/>
    </location>
</feature>
<evidence type="ECO:0000256" key="2">
    <source>
        <dbReference type="SAM" id="MobiDB-lite"/>
    </source>
</evidence>
<dbReference type="PROSITE" id="PS50088">
    <property type="entry name" value="ANK_REPEAT"/>
    <property type="match status" value="2"/>
</dbReference>
<dbReference type="PROSITE" id="PS50297">
    <property type="entry name" value="ANK_REP_REGION"/>
    <property type="match status" value="2"/>
</dbReference>
<feature type="region of interest" description="Disordered" evidence="2">
    <location>
        <begin position="234"/>
        <end position="261"/>
    </location>
</feature>
<protein>
    <submittedName>
        <fullName evidence="3">Ankyrin repeat-containing protein</fullName>
    </submittedName>
</protein>
<feature type="region of interest" description="Disordered" evidence="2">
    <location>
        <begin position="320"/>
        <end position="340"/>
    </location>
</feature>
<dbReference type="InParanoid" id="A0A078A8K6"/>
<keyword evidence="1" id="KW-0040">ANK repeat</keyword>
<organism evidence="3 4">
    <name type="scientific">Stylonychia lemnae</name>
    <name type="common">Ciliate</name>
    <dbReference type="NCBI Taxonomy" id="5949"/>
    <lineage>
        <taxon>Eukaryota</taxon>
        <taxon>Sar</taxon>
        <taxon>Alveolata</taxon>
        <taxon>Ciliophora</taxon>
        <taxon>Intramacronucleata</taxon>
        <taxon>Spirotrichea</taxon>
        <taxon>Stichotrichia</taxon>
        <taxon>Sporadotrichida</taxon>
        <taxon>Oxytrichidae</taxon>
        <taxon>Stylonychinae</taxon>
        <taxon>Stylonychia</taxon>
    </lineage>
</organism>
<reference evidence="3 4" key="1">
    <citation type="submission" date="2014-06" db="EMBL/GenBank/DDBJ databases">
        <authorList>
            <person name="Swart Estienne"/>
        </authorList>
    </citation>
    <scope>NUCLEOTIDE SEQUENCE [LARGE SCALE GENOMIC DNA]</scope>
    <source>
        <strain evidence="3 4">130c</strain>
    </source>
</reference>
<gene>
    <name evidence="3" type="primary">Contig3068.g3282</name>
    <name evidence="3" type="ORF">STYLEM_7185</name>
</gene>
<sequence length="1775" mass="207346">MKKSHSQQSIYKNFRPANSPGNRNPAPIPSTQSNPSLTQTIQYQPTFQSSSNTNPSTGGGGGTTVYQSSGVPMHGELRKKQREQNFLQMQEQYRLRKKQEEEEAQKAKKAKLAKQKNQQQLMLMGRKNLKINQEQYFPDLGPNNFLYIPDRQISSANSLIPSNGSRIRTFTQNNNFVQNVIIQQEDVPLPKADSRQEEQLKLVIQKVETLISQNQGNPLLTFQILDIIEKNMSKLQTPKNGHQTPSSSGRSKRSNHKVEHYQSALTERVDKLTKQIVITPQHSEKVINQQQNSVQQNNNIDNQHRQSLVNFKSQSSLLQSDQSLQQQEFEQSSSRSSSLADVNDIQQELLRAQSSYQDLLIGNNVNNVSSQVINQRMSSTSQVNLQNQEILIQKLETLKIDKQENDKETSPTKFKQNSNLNLETLPFITVSLEQQDQFRPYLGKNYRISTFQEFSIETQMLEALKYKSKKLQYAMPRTLEFKRRKQVMRSKTLKFTDLIVKSPMRKKTERLLHQGSSELSISRIRTLQRDPSNSELYLTLKMRYLTTYGVGLSDEIIDKIYDTIKILYNSKMITPIILDRNDFTIQYKEKIFQKFQLIQKQSSPIQKKVTLKQLKNTFKYSQTDFQTQSIFTMSPVRKLNKFQMIDDFVFDQQNNMQTSEDKQDVKLRKQETVEGRQTLQNYVQKQSTIRGTKNDSPTRSELAVLSINRSQKQRPSFKFNQTSDNLQKIMFPTKIIKIKEIKVMQIITQKELQVLEQLFIQQNSRQKEVKKSLLRSLTTQVQNSSQNTQKYGSFIKEAQVADSIMHYILKKQLNKIQYLFSKPELVEKNDIHFEEERLEDQIAQHRFDLKLVIKEEDTPDKKQQDFYLNEILNQLDMATFQPERFPSGIYVNNHGQINVRNSTLTGVGRIFNLNQQVINIYFKDTLMYFYAQKNLIELDNQICHIRRGNSWKIMDLCNKDIFNSRFQQLTKNTKRTTRYQENERNEKRKLKMQQRIGLFKNESLELYSLIKDFIFRRNKIPASEIVKILFQQSPIGIFHKLFDPDEDYELSLTLDHIIALAEWQQSKKLQKKVLLDQEQLRKIQKTGFKIQNKLQSIVIDKQHLRVRKPSSGDRDTQTLLVDDSRRSIMSEIQESPKIIEPQRLRRSIINHAHLEMGNSQADTDFLPIQRKNAIRRNMEIRKTKYIFSQNTLNEDNYVLQTKMFKRHESTVHNNMNGNYNNNPDSQARDRTNNQFYYEDSQSAENSDNSSLTEESEDYKSNIHGSSIDYLSIKRASHAKQGQSRDRINRKFSIKIGRIDTYVHESKFSVGSNNEFEIHYQKPKLITKFGYECVVQINDTKQFMFEVFMPVELKSQQDREQEIENDAGNILSDSFETNGSLKNFKDDKFADYDVNIQRQNLKKFFQQQKIKKNQYNSHSNLLNVKGLKLERSLSQTSSILRLQSKKRTQSLVHNFQSIGTYYKNLAKRKREEKKQKAGEDGIEIQIDYDDENCAAEIISVEDLEENDQDNFYLQMQNNLHIMELLKEVGISEKKRNVNPLKDGKYNSMNTDTIQEKKPLLISGHKKPSEMESLFNNSQYWDDATSLDLLSQNSERSEINQRDSDIFNENYQVMIIEKKKQRILKMQEKKQKKKDDDDALKLNQKGSKYYQNSDFLKRNLYMKDQGKIEKYIINAVVNQKYNQLKEFLPKYELSLDSFQDSNGNTLLSAATQVGGYEIVKLLLNYGSDANIPNNEGNTALHYAIKYGFPNIADLLISFGANESIANKNGKTPWEDSI</sequence>
<feature type="compositionally biased region" description="Polar residues" evidence="2">
    <location>
        <begin position="1"/>
        <end position="11"/>
    </location>
</feature>
<proteinExistence type="predicted"/>
<feature type="region of interest" description="Disordered" evidence="2">
    <location>
        <begin position="97"/>
        <end position="117"/>
    </location>
</feature>
<feature type="repeat" description="ANK" evidence="1">
    <location>
        <begin position="1733"/>
        <end position="1765"/>
    </location>
</feature>
<dbReference type="OrthoDB" id="299972at2759"/>
<dbReference type="InterPro" id="IPR002110">
    <property type="entry name" value="Ankyrin_rpt"/>
</dbReference>
<dbReference type="EMBL" id="CCKQ01006867">
    <property type="protein sequence ID" value="CDW78211.1"/>
    <property type="molecule type" value="Genomic_DNA"/>
</dbReference>
<feature type="region of interest" description="Disordered" evidence="2">
    <location>
        <begin position="1"/>
        <end position="70"/>
    </location>
</feature>
<feature type="region of interest" description="Disordered" evidence="2">
    <location>
        <begin position="1239"/>
        <end position="1258"/>
    </location>
</feature>
<dbReference type="Gene3D" id="1.25.40.20">
    <property type="entry name" value="Ankyrin repeat-containing domain"/>
    <property type="match status" value="1"/>
</dbReference>
<evidence type="ECO:0000313" key="3">
    <source>
        <dbReference type="EMBL" id="CDW78211.1"/>
    </source>
</evidence>
<dbReference type="PANTHER" id="PTHR24125">
    <property type="entry name" value="ANKYRIN REPEAT AND DEATH DOMAIN-CONTAINING PROTEIN"/>
    <property type="match status" value="1"/>
</dbReference>
<feature type="compositionally biased region" description="Low complexity" evidence="2">
    <location>
        <begin position="320"/>
        <end position="339"/>
    </location>
</feature>
<evidence type="ECO:0000256" key="1">
    <source>
        <dbReference type="PROSITE-ProRule" id="PRU00023"/>
    </source>
</evidence>
<dbReference type="SMART" id="SM00248">
    <property type="entry name" value="ANK"/>
    <property type="match status" value="2"/>
</dbReference>
<keyword evidence="4" id="KW-1185">Reference proteome</keyword>
<dbReference type="InterPro" id="IPR036770">
    <property type="entry name" value="Ankyrin_rpt-contain_sf"/>
</dbReference>
<feature type="repeat" description="ANK" evidence="1">
    <location>
        <begin position="1700"/>
        <end position="1732"/>
    </location>
</feature>
<evidence type="ECO:0000313" key="4">
    <source>
        <dbReference type="Proteomes" id="UP000039865"/>
    </source>
</evidence>
<name>A0A078A8K6_STYLE</name>
<dbReference type="Pfam" id="PF12796">
    <property type="entry name" value="Ank_2"/>
    <property type="match status" value="1"/>
</dbReference>
<accession>A0A078A8K6</accession>
<dbReference type="SUPFAM" id="SSF48403">
    <property type="entry name" value="Ankyrin repeat"/>
    <property type="match status" value="1"/>
</dbReference>